<evidence type="ECO:0000313" key="4">
    <source>
        <dbReference type="EMBL" id="EGQ77236.1"/>
    </source>
</evidence>
<dbReference type="GO" id="GO:0046872">
    <property type="term" value="F:metal ion binding"/>
    <property type="evidence" value="ECO:0007669"/>
    <property type="project" value="UniProtKB-KW"/>
</dbReference>
<keyword evidence="2" id="KW-0408">Iron</keyword>
<protein>
    <submittedName>
        <fullName evidence="5">DUF971 domain-containing protein</fullName>
    </submittedName>
    <submittedName>
        <fullName evidence="4">Protein of hypothetical function DUF971</fullName>
    </submittedName>
</protein>
<dbReference type="PANTHER" id="PTHR35303:SF5">
    <property type="entry name" value="OS02G0197800 PROTEIN"/>
    <property type="match status" value="1"/>
</dbReference>
<evidence type="ECO:0000256" key="2">
    <source>
        <dbReference type="ARBA" id="ARBA00023004"/>
    </source>
</evidence>
<organism evidence="4 6">
    <name type="scientific">Neisseria macacae ATCC 33926</name>
    <dbReference type="NCBI Taxonomy" id="997348"/>
    <lineage>
        <taxon>Bacteria</taxon>
        <taxon>Pseudomonadati</taxon>
        <taxon>Pseudomonadota</taxon>
        <taxon>Betaproteobacteria</taxon>
        <taxon>Neisseriales</taxon>
        <taxon>Neisseriaceae</taxon>
        <taxon>Neisseria</taxon>
    </lineage>
</organism>
<name>A0AA36UJQ5_9NEIS</name>
<proteinExistence type="predicted"/>
<sequence length="143" mass="15821">MNQVDNNIPEEIRLQHDRSALVLVYRGERKTLPAEFLRVYSPSAEVRGHGAGQDVLQTGKAEVTISDLDPVGQYALKITFSDGHNSGLYDWAYLYKLAYDYDVLWQDYLRRLKEAGASRIPSAADLIAGKKHSCGSGGCGGHH</sequence>
<keyword evidence="7" id="KW-1185">Reference proteome</keyword>
<evidence type="ECO:0000259" key="3">
    <source>
        <dbReference type="Pfam" id="PF06155"/>
    </source>
</evidence>
<dbReference type="InterPro" id="IPR010376">
    <property type="entry name" value="GBBH-like_N"/>
</dbReference>
<dbReference type="PANTHER" id="PTHR35303">
    <property type="entry name" value="OS02G0197800 PROTEIN"/>
    <property type="match status" value="1"/>
</dbReference>
<dbReference type="Pfam" id="PF06155">
    <property type="entry name" value="GBBH-like_N"/>
    <property type="match status" value="1"/>
</dbReference>
<evidence type="ECO:0000256" key="1">
    <source>
        <dbReference type="ARBA" id="ARBA00022723"/>
    </source>
</evidence>
<dbReference type="EMBL" id="AFQE01000057">
    <property type="protein sequence ID" value="EGQ77236.1"/>
    <property type="molecule type" value="Genomic_DNA"/>
</dbReference>
<dbReference type="InterPro" id="IPR038492">
    <property type="entry name" value="GBBH-like_N_sf"/>
</dbReference>
<dbReference type="Gene3D" id="3.30.2020.30">
    <property type="match status" value="1"/>
</dbReference>
<gene>
    <name evidence="4" type="ORF">HMPREF9418_1206</name>
    <name evidence="5" type="ORF">MON40_08900</name>
</gene>
<reference evidence="4 6" key="1">
    <citation type="submission" date="2011-05" db="EMBL/GenBank/DDBJ databases">
        <authorList>
            <person name="Muzny D."/>
            <person name="Qin X."/>
            <person name="Deng J."/>
            <person name="Jiang H."/>
            <person name="Liu Y."/>
            <person name="Qu J."/>
            <person name="Song X.-Z."/>
            <person name="Zhang L."/>
            <person name="Thornton R."/>
            <person name="Coyle M."/>
            <person name="Francisco L."/>
            <person name="Jackson L."/>
            <person name="Javaid M."/>
            <person name="Korchina V."/>
            <person name="Kovar C."/>
            <person name="Mata R."/>
            <person name="Mathew T."/>
            <person name="Ngo R."/>
            <person name="Nguyen L."/>
            <person name="Nguyen N."/>
            <person name="Okwuonu G."/>
            <person name="Ongeri F."/>
            <person name="Pham C."/>
            <person name="Simmons D."/>
            <person name="Wilczek-Boney K."/>
            <person name="Hale W."/>
            <person name="Jakkamsetti A."/>
            <person name="Pham P."/>
            <person name="Ruth R."/>
            <person name="San Lucas F."/>
            <person name="Warren J."/>
            <person name="Zhang J."/>
            <person name="Zhao Z."/>
            <person name="Zhou C."/>
            <person name="Zhu D."/>
            <person name="Lee S."/>
            <person name="Bess C."/>
            <person name="Blankenburg K."/>
            <person name="Forbes L."/>
            <person name="Fu Q."/>
            <person name="Gubbala S."/>
            <person name="Hirani K."/>
            <person name="Jayaseelan J.C."/>
            <person name="Lara F."/>
            <person name="Munidasa M."/>
            <person name="Palculict T."/>
            <person name="Patil S."/>
            <person name="Pu L.-L."/>
            <person name="Saada N."/>
            <person name="Tang L."/>
            <person name="Weissenberger G."/>
            <person name="Zhu Y."/>
            <person name="Hemphill L."/>
            <person name="Shang Y."/>
            <person name="Youmans B."/>
            <person name="Ayvaz T."/>
            <person name="Ross M."/>
            <person name="Santibanez J."/>
            <person name="Aqrawi P."/>
            <person name="Gross S."/>
            <person name="Joshi V."/>
            <person name="Fowler G."/>
            <person name="Nazareth L."/>
            <person name="Reid J."/>
            <person name="Worley K."/>
            <person name="Petrosino J."/>
            <person name="Highlander S."/>
            <person name="Gibbs R."/>
        </authorList>
    </citation>
    <scope>NUCLEOTIDE SEQUENCE [LARGE SCALE GENOMIC DNA]</scope>
    <source>
        <strain evidence="4 6">ATCC 33926</strain>
    </source>
</reference>
<accession>A0AA36UJQ5</accession>
<evidence type="ECO:0000313" key="5">
    <source>
        <dbReference type="EMBL" id="UNV84138.1"/>
    </source>
</evidence>
<dbReference type="Proteomes" id="UP000004982">
    <property type="component" value="Unassembled WGS sequence"/>
</dbReference>
<evidence type="ECO:0000313" key="7">
    <source>
        <dbReference type="Proteomes" id="UP000829455"/>
    </source>
</evidence>
<dbReference type="RefSeq" id="WP_003777759.1">
    <property type="nucleotide sequence ID" value="NZ_CP094241.1"/>
</dbReference>
<keyword evidence="1" id="KW-0479">Metal-binding</keyword>
<dbReference type="AlphaFoldDB" id="A0AA36UJQ5"/>
<feature type="domain" description="Gamma-butyrobetaine hydroxylase-like N-terminal" evidence="3">
    <location>
        <begin position="12"/>
        <end position="95"/>
    </location>
</feature>
<evidence type="ECO:0000313" key="6">
    <source>
        <dbReference type="Proteomes" id="UP000004982"/>
    </source>
</evidence>
<dbReference type="EMBL" id="CP094241">
    <property type="protein sequence ID" value="UNV84138.1"/>
    <property type="molecule type" value="Genomic_DNA"/>
</dbReference>
<reference evidence="5 7" key="2">
    <citation type="submission" date="2022-03" db="EMBL/GenBank/DDBJ databases">
        <title>Genome sequencing of Neisseria macacae.</title>
        <authorList>
            <person name="Baek M.-G."/>
        </authorList>
    </citation>
    <scope>NUCLEOTIDE SEQUENCE [LARGE SCALE GENOMIC DNA]</scope>
    <source>
        <strain evidence="5 7">ATCC 33926</strain>
    </source>
</reference>
<dbReference type="Proteomes" id="UP000829455">
    <property type="component" value="Chromosome"/>
</dbReference>